<proteinExistence type="predicted"/>
<dbReference type="CDD" id="cd12797">
    <property type="entry name" value="M23_peptidase"/>
    <property type="match status" value="1"/>
</dbReference>
<protein>
    <submittedName>
        <fullName evidence="2">M23 family metallopeptidase</fullName>
    </submittedName>
</protein>
<dbReference type="InterPro" id="IPR016047">
    <property type="entry name" value="M23ase_b-sheet_dom"/>
</dbReference>
<organism evidence="2 3">
    <name type="scientific">Kaistella pullorum</name>
    <dbReference type="NCBI Taxonomy" id="2763074"/>
    <lineage>
        <taxon>Bacteria</taxon>
        <taxon>Pseudomonadati</taxon>
        <taxon>Bacteroidota</taxon>
        <taxon>Flavobacteriia</taxon>
        <taxon>Flavobacteriales</taxon>
        <taxon>Weeksellaceae</taxon>
        <taxon>Chryseobacterium group</taxon>
        <taxon>Kaistella</taxon>
    </lineage>
</organism>
<dbReference type="Gene3D" id="2.70.70.10">
    <property type="entry name" value="Glucose Permease (Domain IIA)"/>
    <property type="match status" value="1"/>
</dbReference>
<dbReference type="Proteomes" id="UP000626242">
    <property type="component" value="Unassembled WGS sequence"/>
</dbReference>
<dbReference type="PANTHER" id="PTHR21666:SF270">
    <property type="entry name" value="MUREIN HYDROLASE ACTIVATOR ENVC"/>
    <property type="match status" value="1"/>
</dbReference>
<feature type="domain" description="M23ase beta-sheet core" evidence="1">
    <location>
        <begin position="143"/>
        <end position="238"/>
    </location>
</feature>
<comment type="caution">
    <text evidence="2">The sequence shown here is derived from an EMBL/GenBank/DDBJ whole genome shotgun (WGS) entry which is preliminary data.</text>
</comment>
<dbReference type="EMBL" id="JACSPS010000002">
    <property type="protein sequence ID" value="MBD8017953.1"/>
    <property type="molecule type" value="Genomic_DNA"/>
</dbReference>
<dbReference type="InterPro" id="IPR011055">
    <property type="entry name" value="Dup_hybrid_motif"/>
</dbReference>
<dbReference type="InterPro" id="IPR050570">
    <property type="entry name" value="Cell_wall_metabolism_enzyme"/>
</dbReference>
<reference evidence="2 3" key="1">
    <citation type="submission" date="2020-08" db="EMBL/GenBank/DDBJ databases">
        <title>A Genomic Blueprint of the Chicken Gut Microbiome.</title>
        <authorList>
            <person name="Gilroy R."/>
            <person name="Ravi A."/>
            <person name="Getino M."/>
            <person name="Pursley I."/>
            <person name="Horton D.L."/>
            <person name="Alikhan N.-F."/>
            <person name="Baker D."/>
            <person name="Gharbi K."/>
            <person name="Hall N."/>
            <person name="Watson M."/>
            <person name="Adriaenssens E.M."/>
            <person name="Foster-Nyarko E."/>
            <person name="Jarju S."/>
            <person name="Secka A."/>
            <person name="Antonio M."/>
            <person name="Oren A."/>
            <person name="Chaudhuri R."/>
            <person name="La Ragione R.M."/>
            <person name="Hildebrand F."/>
            <person name="Pallen M.J."/>
        </authorList>
    </citation>
    <scope>NUCLEOTIDE SEQUENCE [LARGE SCALE GENOMIC DNA]</scope>
    <source>
        <strain evidence="2 3">Sa1CVA4</strain>
    </source>
</reference>
<evidence type="ECO:0000313" key="2">
    <source>
        <dbReference type="EMBL" id="MBD8017953.1"/>
    </source>
</evidence>
<keyword evidence="3" id="KW-1185">Reference proteome</keyword>
<dbReference type="SUPFAM" id="SSF51261">
    <property type="entry name" value="Duplicated hybrid motif"/>
    <property type="match status" value="1"/>
</dbReference>
<gene>
    <name evidence="2" type="ORF">H9628_05675</name>
</gene>
<evidence type="ECO:0000259" key="1">
    <source>
        <dbReference type="Pfam" id="PF01551"/>
    </source>
</evidence>
<dbReference type="RefSeq" id="WP_317172611.1">
    <property type="nucleotide sequence ID" value="NZ_JACSPS010000002.1"/>
</dbReference>
<evidence type="ECO:0000313" key="3">
    <source>
        <dbReference type="Proteomes" id="UP000626242"/>
    </source>
</evidence>
<accession>A0ABR8WM35</accession>
<dbReference type="Pfam" id="PF01551">
    <property type="entry name" value="Peptidase_M23"/>
    <property type="match status" value="1"/>
</dbReference>
<sequence>MKRSLFIVFLISFLNVFAQQNWKIRFFHEISNREVYLYADNDEPMPMSAKFNFKLVNLHNTLPNGQTVVIPPYTKKFPVAKLSPIKVNASNEFSYTNTFNFGDATLETFDDTYIYDLPYPTGKTQRIYQGYNGKFSHTGEFSLDFDLKIGDEIWAAREGIVTEVIDHNTKSCPSISCVKLNNRILIMHSDGSFADYSHLKFKGVVVKKGDSVTKGQLLGYSGNTGYSSGPHLHFSVFLNRLDGKRDFIKTKFRTSKGIEILEEGKSYLKNY</sequence>
<name>A0ABR8WM35_9FLAO</name>
<dbReference type="PANTHER" id="PTHR21666">
    <property type="entry name" value="PEPTIDASE-RELATED"/>
    <property type="match status" value="1"/>
</dbReference>